<reference evidence="2" key="1">
    <citation type="submission" date="2013-12" db="EMBL/GenBank/DDBJ databases">
        <authorList>
            <person name="Omoto C.K."/>
            <person name="Sibley D."/>
            <person name="Venepally P."/>
            <person name="Hadjithomas M."/>
            <person name="Karamycheva S."/>
            <person name="Brunk B."/>
            <person name="Roos D."/>
            <person name="Caler E."/>
            <person name="Lorenzi H."/>
        </authorList>
    </citation>
    <scope>NUCLEOTIDE SEQUENCE</scope>
</reference>
<dbReference type="RefSeq" id="XP_011134375.1">
    <property type="nucleotide sequence ID" value="XM_011136073.1"/>
</dbReference>
<feature type="non-terminal residue" evidence="2">
    <location>
        <position position="137"/>
    </location>
</feature>
<keyword evidence="3" id="KW-1185">Reference proteome</keyword>
<proteinExistence type="predicted"/>
<feature type="compositionally biased region" description="Polar residues" evidence="1">
    <location>
        <begin position="7"/>
        <end position="21"/>
    </location>
</feature>
<name>A0A023BBP5_GRENI</name>
<feature type="region of interest" description="Disordered" evidence="1">
    <location>
        <begin position="68"/>
        <end position="110"/>
    </location>
</feature>
<gene>
    <name evidence="2" type="ORF">GNI_024080</name>
</gene>
<evidence type="ECO:0000313" key="3">
    <source>
        <dbReference type="Proteomes" id="UP000019763"/>
    </source>
</evidence>
<feature type="region of interest" description="Disordered" evidence="1">
    <location>
        <begin position="1"/>
        <end position="21"/>
    </location>
</feature>
<dbReference type="VEuPathDB" id="CryptoDB:GNI_024080"/>
<organism evidence="2 3">
    <name type="scientific">Gregarina niphandrodes</name>
    <name type="common">Septate eugregarine</name>
    <dbReference type="NCBI Taxonomy" id="110365"/>
    <lineage>
        <taxon>Eukaryota</taxon>
        <taxon>Sar</taxon>
        <taxon>Alveolata</taxon>
        <taxon>Apicomplexa</taxon>
        <taxon>Conoidasida</taxon>
        <taxon>Gregarinasina</taxon>
        <taxon>Eugregarinorida</taxon>
        <taxon>Gregarinidae</taxon>
        <taxon>Gregarina</taxon>
    </lineage>
</organism>
<dbReference type="EMBL" id="AFNH02000178">
    <property type="protein sequence ID" value="EZG79810.1"/>
    <property type="molecule type" value="Genomic_DNA"/>
</dbReference>
<comment type="caution">
    <text evidence="2">The sequence shown here is derived from an EMBL/GenBank/DDBJ whole genome shotgun (WGS) entry which is preliminary data.</text>
</comment>
<evidence type="ECO:0000313" key="2">
    <source>
        <dbReference type="EMBL" id="EZG79810.1"/>
    </source>
</evidence>
<sequence>MALNLDSLLNQSQALDPQPESNSLFQMSLPWDGMSLNQLSLDPVSLDSLSLDQMSPWDDPLFAQDALLNESSPLGVPSQPEKSGKWPNDSTDEAVTDEATTGEPIRDETATEEAIIGETITGGLIIDEAATGGQDDT</sequence>
<dbReference type="Proteomes" id="UP000019763">
    <property type="component" value="Unassembled WGS sequence"/>
</dbReference>
<accession>A0A023BBP5</accession>
<dbReference type="AlphaFoldDB" id="A0A023BBP5"/>
<protein>
    <submittedName>
        <fullName evidence="2">Uncharacterized protein</fullName>
    </submittedName>
</protein>
<dbReference type="GeneID" id="22911103"/>
<evidence type="ECO:0000256" key="1">
    <source>
        <dbReference type="SAM" id="MobiDB-lite"/>
    </source>
</evidence>